<dbReference type="RefSeq" id="WP_189491910.1">
    <property type="nucleotide sequence ID" value="NZ_BMZO01000010.1"/>
</dbReference>
<feature type="domain" description="Metallo-beta-lactamase" evidence="6">
    <location>
        <begin position="37"/>
        <end position="237"/>
    </location>
</feature>
<keyword evidence="3" id="KW-0479">Metal-binding</keyword>
<sequence>MSDEKYKIFMIRYGRADRNRPANFFDGDPHDTPMPIDYFNWVITNEKRTFVVDTGFSEETARKRVREVIKPVPLGLKAVGVDPDKVSDVIITHMHYDHAGNQDLLPCARYHIQDSEMAFVTGRCMCHHLLNHAFEEEDVVSMVRNVFAGRVEFYDGEAQIAPGISVHRVGGHSRGLQVVRVDTERGPVVLASDASHYYEHIEQNRAFSVFENLSDLMEGYRTVKRLAPSMQHIVPGHDPKVFERYPAVQGMEGWAIRVDLPPSK</sequence>
<evidence type="ECO:0000313" key="7">
    <source>
        <dbReference type="EMBL" id="GHC78226.1"/>
    </source>
</evidence>
<keyword evidence="5" id="KW-0862">Zinc</keyword>
<gene>
    <name evidence="7" type="ORF">GCM10010136_29990</name>
</gene>
<dbReference type="SUPFAM" id="SSF56281">
    <property type="entry name" value="Metallo-hydrolase/oxidoreductase"/>
    <property type="match status" value="1"/>
</dbReference>
<dbReference type="Proteomes" id="UP000641137">
    <property type="component" value="Unassembled WGS sequence"/>
</dbReference>
<comment type="similarity">
    <text evidence="2">Belongs to the metallo-beta-lactamase superfamily.</text>
</comment>
<keyword evidence="8" id="KW-1185">Reference proteome</keyword>
<reference evidence="7" key="2">
    <citation type="submission" date="2020-09" db="EMBL/GenBank/DDBJ databases">
        <authorList>
            <person name="Sun Q."/>
            <person name="Kim S."/>
        </authorList>
    </citation>
    <scope>NUCLEOTIDE SEQUENCE</scope>
    <source>
        <strain evidence="7">KCTC 42097</strain>
    </source>
</reference>
<dbReference type="InterPro" id="IPR036866">
    <property type="entry name" value="RibonucZ/Hydroxyglut_hydro"/>
</dbReference>
<dbReference type="AlphaFoldDB" id="A0A8J3DRY4"/>
<accession>A0A8J3DRY4</accession>
<evidence type="ECO:0000256" key="4">
    <source>
        <dbReference type="ARBA" id="ARBA00022801"/>
    </source>
</evidence>
<evidence type="ECO:0000256" key="1">
    <source>
        <dbReference type="ARBA" id="ARBA00001947"/>
    </source>
</evidence>
<dbReference type="InterPro" id="IPR001279">
    <property type="entry name" value="Metallo-B-lactamas"/>
</dbReference>
<dbReference type="Pfam" id="PF00753">
    <property type="entry name" value="Lactamase_B"/>
    <property type="match status" value="1"/>
</dbReference>
<dbReference type="EMBL" id="BMZO01000010">
    <property type="protein sequence ID" value="GHC78226.1"/>
    <property type="molecule type" value="Genomic_DNA"/>
</dbReference>
<dbReference type="SMART" id="SM00849">
    <property type="entry name" value="Lactamase_B"/>
    <property type="match status" value="1"/>
</dbReference>
<name>A0A8J3DRY4_9HYPH</name>
<organism evidence="7 8">
    <name type="scientific">Limoniibacter endophyticus</name>
    <dbReference type="NCBI Taxonomy" id="1565040"/>
    <lineage>
        <taxon>Bacteria</taxon>
        <taxon>Pseudomonadati</taxon>
        <taxon>Pseudomonadota</taxon>
        <taxon>Alphaproteobacteria</taxon>
        <taxon>Hyphomicrobiales</taxon>
        <taxon>Bartonellaceae</taxon>
        <taxon>Limoniibacter</taxon>
    </lineage>
</organism>
<dbReference type="CDD" id="cd07729">
    <property type="entry name" value="AHL_lactonase_MBL-fold"/>
    <property type="match status" value="1"/>
</dbReference>
<dbReference type="PANTHER" id="PTHR42978">
    <property type="entry name" value="QUORUM-QUENCHING LACTONASE YTNP-RELATED-RELATED"/>
    <property type="match status" value="1"/>
</dbReference>
<dbReference type="Gene3D" id="3.60.15.10">
    <property type="entry name" value="Ribonuclease Z/Hydroxyacylglutathione hydrolase-like"/>
    <property type="match status" value="1"/>
</dbReference>
<dbReference type="GO" id="GO:0016787">
    <property type="term" value="F:hydrolase activity"/>
    <property type="evidence" value="ECO:0007669"/>
    <property type="project" value="UniProtKB-KW"/>
</dbReference>
<evidence type="ECO:0000259" key="6">
    <source>
        <dbReference type="SMART" id="SM00849"/>
    </source>
</evidence>
<comment type="caution">
    <text evidence="7">The sequence shown here is derived from an EMBL/GenBank/DDBJ whole genome shotgun (WGS) entry which is preliminary data.</text>
</comment>
<evidence type="ECO:0000313" key="8">
    <source>
        <dbReference type="Proteomes" id="UP000641137"/>
    </source>
</evidence>
<reference evidence="7" key="1">
    <citation type="journal article" date="2014" name="Int. J. Syst. Evol. Microbiol.">
        <title>Complete genome sequence of Corynebacterium casei LMG S-19264T (=DSM 44701T), isolated from a smear-ripened cheese.</title>
        <authorList>
            <consortium name="US DOE Joint Genome Institute (JGI-PGF)"/>
            <person name="Walter F."/>
            <person name="Albersmeier A."/>
            <person name="Kalinowski J."/>
            <person name="Ruckert C."/>
        </authorList>
    </citation>
    <scope>NUCLEOTIDE SEQUENCE</scope>
    <source>
        <strain evidence="7">KCTC 42097</strain>
    </source>
</reference>
<dbReference type="GO" id="GO:0046872">
    <property type="term" value="F:metal ion binding"/>
    <property type="evidence" value="ECO:0007669"/>
    <property type="project" value="UniProtKB-KW"/>
</dbReference>
<comment type="cofactor">
    <cofactor evidence="1">
        <name>Zn(2+)</name>
        <dbReference type="ChEBI" id="CHEBI:29105"/>
    </cofactor>
</comment>
<evidence type="ECO:0000256" key="5">
    <source>
        <dbReference type="ARBA" id="ARBA00022833"/>
    </source>
</evidence>
<evidence type="ECO:0000256" key="2">
    <source>
        <dbReference type="ARBA" id="ARBA00007749"/>
    </source>
</evidence>
<dbReference type="InterPro" id="IPR051013">
    <property type="entry name" value="MBL_superfamily_lactonases"/>
</dbReference>
<protein>
    <recommendedName>
        <fullName evidence="6">Metallo-beta-lactamase domain-containing protein</fullName>
    </recommendedName>
</protein>
<keyword evidence="4" id="KW-0378">Hydrolase</keyword>
<dbReference type="PANTHER" id="PTHR42978:SF7">
    <property type="entry name" value="METALLO-HYDROLASE RV2300C-RELATED"/>
    <property type="match status" value="1"/>
</dbReference>
<proteinExistence type="inferred from homology"/>
<evidence type="ECO:0000256" key="3">
    <source>
        <dbReference type="ARBA" id="ARBA00022723"/>
    </source>
</evidence>